<dbReference type="EMBL" id="JAMPKX010000018">
    <property type="protein sequence ID" value="MEP0950020.1"/>
    <property type="molecule type" value="Genomic_DNA"/>
</dbReference>
<dbReference type="RefSeq" id="WP_190516066.1">
    <property type="nucleotide sequence ID" value="NZ_JAMPKX010000018.1"/>
</dbReference>
<protein>
    <submittedName>
        <fullName evidence="1">Uncharacterized protein</fullName>
    </submittedName>
</protein>
<sequence length="45" mass="5218">MTLSWEHIHSERQLWQQRERSSGNPIRLGRGDAAGAEILRSLRAF</sequence>
<evidence type="ECO:0000313" key="1">
    <source>
        <dbReference type="EMBL" id="MEP0950020.1"/>
    </source>
</evidence>
<gene>
    <name evidence="1" type="ORF">NC992_24320</name>
</gene>
<comment type="caution">
    <text evidence="1">The sequence shown here is derived from an EMBL/GenBank/DDBJ whole genome shotgun (WGS) entry which is preliminary data.</text>
</comment>
<evidence type="ECO:0000313" key="2">
    <source>
        <dbReference type="Proteomes" id="UP001482513"/>
    </source>
</evidence>
<accession>A0ABV0KB66</accession>
<name>A0ABV0KB66_9CYAN</name>
<reference evidence="1 2" key="1">
    <citation type="submission" date="2022-04" db="EMBL/GenBank/DDBJ databases">
        <title>Positive selection, recombination, and allopatry shape intraspecific diversity of widespread and dominant cyanobacteria.</title>
        <authorList>
            <person name="Wei J."/>
            <person name="Shu W."/>
            <person name="Hu C."/>
        </authorList>
    </citation>
    <scope>NUCLEOTIDE SEQUENCE [LARGE SCALE GENOMIC DNA]</scope>
    <source>
        <strain evidence="1 2">DQ-A4</strain>
    </source>
</reference>
<dbReference type="Proteomes" id="UP001482513">
    <property type="component" value="Unassembled WGS sequence"/>
</dbReference>
<organism evidence="1 2">
    <name type="scientific">Leptolyngbya subtilissima DQ-A4</name>
    <dbReference type="NCBI Taxonomy" id="2933933"/>
    <lineage>
        <taxon>Bacteria</taxon>
        <taxon>Bacillati</taxon>
        <taxon>Cyanobacteriota</taxon>
        <taxon>Cyanophyceae</taxon>
        <taxon>Leptolyngbyales</taxon>
        <taxon>Leptolyngbyaceae</taxon>
        <taxon>Leptolyngbya group</taxon>
        <taxon>Leptolyngbya</taxon>
    </lineage>
</organism>
<proteinExistence type="predicted"/>
<keyword evidence="2" id="KW-1185">Reference proteome</keyword>